<dbReference type="PANTHER" id="PTHR46687">
    <property type="entry name" value="PROTEIN DISPATCHED HOMOLOG 3"/>
    <property type="match status" value="1"/>
</dbReference>
<evidence type="ECO:0000256" key="4">
    <source>
        <dbReference type="ARBA" id="ARBA00023136"/>
    </source>
</evidence>
<protein>
    <submittedName>
        <fullName evidence="8">Patched domain-containing protein 2</fullName>
    </submittedName>
</protein>
<feature type="domain" description="Membrane transport protein MMPL" evidence="6">
    <location>
        <begin position="108"/>
        <end position="274"/>
    </location>
</feature>
<dbReference type="SUPFAM" id="SSF82866">
    <property type="entry name" value="Multidrug efflux transporter AcrB transmembrane domain"/>
    <property type="match status" value="1"/>
</dbReference>
<dbReference type="Pfam" id="PF22894">
    <property type="entry name" value="DUF7023"/>
    <property type="match status" value="1"/>
</dbReference>
<keyword evidence="9" id="KW-1185">Reference proteome</keyword>
<dbReference type="InterPro" id="IPR004869">
    <property type="entry name" value="MMPL_dom"/>
</dbReference>
<dbReference type="AlphaFoldDB" id="A0A444V2A5"/>
<dbReference type="GO" id="GO:0005737">
    <property type="term" value="C:cytoplasm"/>
    <property type="evidence" value="ECO:0007669"/>
    <property type="project" value="TreeGrafter"/>
</dbReference>
<feature type="domain" description="DUF7023" evidence="7">
    <location>
        <begin position="3"/>
        <end position="32"/>
    </location>
</feature>
<comment type="subcellular location">
    <subcellularLocation>
        <location evidence="1">Membrane</location>
        <topology evidence="1">Multi-pass membrane protein</topology>
    </subcellularLocation>
</comment>
<organism evidence="8 9">
    <name type="scientific">Acipenser ruthenus</name>
    <name type="common">Sterlet sturgeon</name>
    <dbReference type="NCBI Taxonomy" id="7906"/>
    <lineage>
        <taxon>Eukaryota</taxon>
        <taxon>Metazoa</taxon>
        <taxon>Chordata</taxon>
        <taxon>Craniata</taxon>
        <taxon>Vertebrata</taxon>
        <taxon>Euteleostomi</taxon>
        <taxon>Actinopterygii</taxon>
        <taxon>Chondrostei</taxon>
        <taxon>Acipenseriformes</taxon>
        <taxon>Acipenseridae</taxon>
        <taxon>Acipenser</taxon>
    </lineage>
</organism>
<evidence type="ECO:0000256" key="3">
    <source>
        <dbReference type="ARBA" id="ARBA00022989"/>
    </source>
</evidence>
<evidence type="ECO:0000313" key="9">
    <source>
        <dbReference type="Proteomes" id="UP000289886"/>
    </source>
</evidence>
<dbReference type="Pfam" id="PF03176">
    <property type="entry name" value="MMPL"/>
    <property type="match status" value="1"/>
</dbReference>
<feature type="transmembrane region" description="Helical" evidence="5">
    <location>
        <begin position="210"/>
        <end position="236"/>
    </location>
</feature>
<evidence type="ECO:0000259" key="7">
    <source>
        <dbReference type="Pfam" id="PF22894"/>
    </source>
</evidence>
<keyword evidence="4 5" id="KW-0472">Membrane</keyword>
<dbReference type="Gene3D" id="1.20.1640.10">
    <property type="entry name" value="Multidrug efflux transporter AcrB transmembrane domain"/>
    <property type="match status" value="1"/>
</dbReference>
<evidence type="ECO:0000259" key="6">
    <source>
        <dbReference type="Pfam" id="PF03176"/>
    </source>
</evidence>
<feature type="transmembrane region" description="Helical" evidence="5">
    <location>
        <begin position="277"/>
        <end position="298"/>
    </location>
</feature>
<proteinExistence type="predicted"/>
<feature type="transmembrane region" description="Helical" evidence="5">
    <location>
        <begin position="243"/>
        <end position="265"/>
    </location>
</feature>
<dbReference type="InterPro" id="IPR042480">
    <property type="entry name" value="DISP3"/>
</dbReference>
<accession>A0A444V2A5</accession>
<feature type="transmembrane region" description="Helical" evidence="5">
    <location>
        <begin position="98"/>
        <end position="120"/>
    </location>
</feature>
<dbReference type="PANTHER" id="PTHR46687:SF1">
    <property type="entry name" value="PROTEIN DISPATCHED HOMOLOG 3"/>
    <property type="match status" value="1"/>
</dbReference>
<dbReference type="InterPro" id="IPR053954">
    <property type="entry name" value="DUF7023"/>
</dbReference>
<name>A0A444V2A5_ACIRT</name>
<dbReference type="GO" id="GO:0016020">
    <property type="term" value="C:membrane"/>
    <property type="evidence" value="ECO:0007669"/>
    <property type="project" value="UniProtKB-SubCell"/>
</dbReference>
<comment type="caution">
    <text evidence="8">The sequence shown here is derived from an EMBL/GenBank/DDBJ whole genome shotgun (WGS) entry which is preliminary data.</text>
</comment>
<dbReference type="Proteomes" id="UP000289886">
    <property type="component" value="Unassembled WGS sequence"/>
</dbReference>
<evidence type="ECO:0000256" key="1">
    <source>
        <dbReference type="ARBA" id="ARBA00004141"/>
    </source>
</evidence>
<dbReference type="EMBL" id="SCEB01003334">
    <property type="protein sequence ID" value="RXM94488.1"/>
    <property type="molecule type" value="Genomic_DNA"/>
</dbReference>
<evidence type="ECO:0000256" key="2">
    <source>
        <dbReference type="ARBA" id="ARBA00022692"/>
    </source>
</evidence>
<gene>
    <name evidence="8" type="ORF">EOD39_17940</name>
</gene>
<reference evidence="8 9" key="1">
    <citation type="submission" date="2019-01" db="EMBL/GenBank/DDBJ databases">
        <title>Draft Genome and Complete Hox-Cluster Characterization of the Sterlet Sturgeon (Acipenser ruthenus).</title>
        <authorList>
            <person name="Wei Q."/>
        </authorList>
    </citation>
    <scope>NUCLEOTIDE SEQUENCE [LARGE SCALE GENOMIC DNA]</scope>
    <source>
        <strain evidence="8">WHYD16114868_AA</strain>
        <tissue evidence="8">Blood</tissue>
    </source>
</reference>
<evidence type="ECO:0000256" key="5">
    <source>
        <dbReference type="SAM" id="Phobius"/>
    </source>
</evidence>
<sequence length="313" mass="32869">MQKVPRSLTSGFNPCVNNVCGQPAVRPLVDTGVMVFVVFGILGLNRTENHVIGDMGNVIYDENFDLFKEIGSLCKLCKVIGNNAVLVKPGGAQCLPTAVQSVLCSLLLSLVICVAAVVFFTAHMLLLLPVLLSILGELCLVVAMMYCAGWEMGAVEAISLSILVGFSVDYCVHLVEGFLLAEESPPSPSHPGTDESAFRQWRTLAAVNQVGVAIVSSAVTTIIATVPLFFCIIAPFTKFGKIIALNMGISVLYTLTVCTALLSTLGPVHFSRTRAAVLKAGSAVLVTAGTGLAVGWTLGKLGVKIPFPTAADG</sequence>
<feature type="transmembrane region" description="Helical" evidence="5">
    <location>
        <begin position="126"/>
        <end position="148"/>
    </location>
</feature>
<keyword evidence="2 5" id="KW-0812">Transmembrane</keyword>
<keyword evidence="3 5" id="KW-1133">Transmembrane helix</keyword>
<evidence type="ECO:0000313" key="8">
    <source>
        <dbReference type="EMBL" id="RXM94488.1"/>
    </source>
</evidence>